<feature type="compositionally biased region" description="Polar residues" evidence="1">
    <location>
        <begin position="12"/>
        <end position="22"/>
    </location>
</feature>
<dbReference type="AlphaFoldDB" id="A0A166F501"/>
<reference evidence="2 3" key="1">
    <citation type="journal article" date="2016" name="Mol. Biol. Evol.">
        <title>Comparative Genomics of Early-Diverging Mushroom-Forming Fungi Provides Insights into the Origins of Lignocellulose Decay Capabilities.</title>
        <authorList>
            <person name="Nagy L.G."/>
            <person name="Riley R."/>
            <person name="Tritt A."/>
            <person name="Adam C."/>
            <person name="Daum C."/>
            <person name="Floudas D."/>
            <person name="Sun H."/>
            <person name="Yadav J.S."/>
            <person name="Pangilinan J."/>
            <person name="Larsson K.H."/>
            <person name="Matsuura K."/>
            <person name="Barry K."/>
            <person name="Labutti K."/>
            <person name="Kuo R."/>
            <person name="Ohm R.A."/>
            <person name="Bhattacharya S.S."/>
            <person name="Shirouzu T."/>
            <person name="Yoshinaga Y."/>
            <person name="Martin F.M."/>
            <person name="Grigoriev I.V."/>
            <person name="Hibbett D.S."/>
        </authorList>
    </citation>
    <scope>NUCLEOTIDE SEQUENCE [LARGE SCALE GENOMIC DNA]</scope>
    <source>
        <strain evidence="2 3">HHB10207 ss-3</strain>
    </source>
</reference>
<evidence type="ECO:0000256" key="1">
    <source>
        <dbReference type="SAM" id="MobiDB-lite"/>
    </source>
</evidence>
<dbReference type="STRING" id="1314776.A0A166F501"/>
<dbReference type="Proteomes" id="UP000076798">
    <property type="component" value="Unassembled WGS sequence"/>
</dbReference>
<dbReference type="EMBL" id="KV428034">
    <property type="protein sequence ID" value="KZT40289.1"/>
    <property type="molecule type" value="Genomic_DNA"/>
</dbReference>
<evidence type="ECO:0000313" key="3">
    <source>
        <dbReference type="Proteomes" id="UP000076798"/>
    </source>
</evidence>
<feature type="compositionally biased region" description="Pro residues" evidence="1">
    <location>
        <begin position="27"/>
        <end position="43"/>
    </location>
</feature>
<dbReference type="OrthoDB" id="2418900at2759"/>
<accession>A0A166F501</accession>
<sequence>MVYEEAGERLSGTESFGYSPSGTDFPYPSPAPSPPREFPPSPVPLDGAANPPIVLAAQDHPWPSHPSYAATVEDDVEDFPQPAGLSEGTRPLVFESQRRADLKSHTSRYSPFNTKADWELAEWLMRSGMSQKARDEFMKLETMRESGAVPWANNQAFLRKVDALPKGPGWECESWTVIGDEMEEEGEVIQGSEDVELWKRDPVECIRELMGNPAFRDSMKYKPERRFRGTGRQCRVYHEMWTGDAWWEMQKKIPTGHTVAPVILASDKTQLTHFSGNKSAWPVYLTLGNIAKHVRRKPSRHATVLIGYLPVPKLSCFSTPERRSIEGWRLFHQCMTKLLEPLIEAGRDGVEIVCADRHVRRHGLSANPEQLGYKKIWPFWVNLPHHNIFECFTPDILHQLHKGNFKDHLVKWCLALAKEGDIDQRFKAMTPYSSLRHFADGISKVKQWTGTEYKNMEKIFLGVIADLLPPKAVKATQALLDFIHYARYPIHTTDSLARMESALTDYHELKQIFFDEGACDSFLIPKLHAMSHYIDMIKAKGTADGYNTESPERLHIDFAKLAYRASNRVNPTKQMSIWLQRQEAMNKKRSYVSWVEALYTQRRRQRREQVEVIEDEVIAASVSQNSHRDGNPRHILTASSSKSTITEIATTHGAPELHTALKSFLSLHISPLIVSQIHSTDHISVWFRTRIDLSLPSDILYDASTDGPDIIEAHPAKPRTKWTKSKAARYDTALLLQCVIRSENCLPRAGYQACRVRAIFTLPRKFQQVYPPIPLAYVELYEKFRTNAEINTGMWTTKRLKRAGTVVHEVVPLGSIHMSCHLIPRFGSHTWRALTKDTALDRTTQFFLNTYASLRMFSLIDHFVLVENT</sequence>
<dbReference type="InterPro" id="IPR041078">
    <property type="entry name" value="Plavaka"/>
</dbReference>
<organism evidence="2 3">
    <name type="scientific">Sistotremastrum suecicum HHB10207 ss-3</name>
    <dbReference type="NCBI Taxonomy" id="1314776"/>
    <lineage>
        <taxon>Eukaryota</taxon>
        <taxon>Fungi</taxon>
        <taxon>Dikarya</taxon>
        <taxon>Basidiomycota</taxon>
        <taxon>Agaricomycotina</taxon>
        <taxon>Agaricomycetes</taxon>
        <taxon>Sistotremastrales</taxon>
        <taxon>Sistotremastraceae</taxon>
        <taxon>Sistotremastrum</taxon>
    </lineage>
</organism>
<name>A0A166F501_9AGAM</name>
<dbReference type="Pfam" id="PF18759">
    <property type="entry name" value="Plavaka"/>
    <property type="match status" value="2"/>
</dbReference>
<keyword evidence="3" id="KW-1185">Reference proteome</keyword>
<protein>
    <submittedName>
        <fullName evidence="2">Uncharacterized protein</fullName>
    </submittedName>
</protein>
<proteinExistence type="predicted"/>
<evidence type="ECO:0000313" key="2">
    <source>
        <dbReference type="EMBL" id="KZT40289.1"/>
    </source>
</evidence>
<gene>
    <name evidence="2" type="ORF">SISSUDRAFT_1018989</name>
</gene>
<feature type="region of interest" description="Disordered" evidence="1">
    <location>
        <begin position="1"/>
        <end position="65"/>
    </location>
</feature>